<dbReference type="VEuPathDB" id="VectorBase:MDOA013269"/>
<reference evidence="2" key="1">
    <citation type="submission" date="2020-05" db="UniProtKB">
        <authorList>
            <consortium name="EnsemblMetazoa"/>
        </authorList>
    </citation>
    <scope>IDENTIFICATION</scope>
    <source>
        <strain evidence="2">Aabys</strain>
    </source>
</reference>
<feature type="compositionally biased region" description="Basic residues" evidence="1">
    <location>
        <begin position="173"/>
        <end position="184"/>
    </location>
</feature>
<dbReference type="eggNOG" id="ENOG502SWEA">
    <property type="taxonomic scope" value="Eukaryota"/>
</dbReference>
<sequence>MSDLFMNKQRRRHQRWNQQQQQQQPSATADSSFTTTTTATPKKTSRSTRAGTPGAIKTSINAKYSPYDFDNNDSDDIEYVEQTSQHNQDHHADDDPLSNILSLQLRKPNHWKWELTTSKSCSNIALPRILLYDHKGNLLVDAPPGGGGGGPDGNSEQIYKQEDYEPPPPHQEKPKKRPYNRHRSATTNLTHSVRKALEKEFDGLQIEEVPPTPRKNSTFTNFSTTPSSNATTLRQRSRSHSRKPIDLNIGDLPDSSPRSSSLKGVRFNVDHDSKIPDFLPTPPSTTTPTSSSSGPREKRKYRRSQSSGRLSSRSSNSILERLSFQKGRFSSPESEDEDTNADVPKGPRYFLRTDEAGTLIVHQDSSSSQNSRRPRRKPQKYLSSSDSINRNETPPKLSLTPPVFDAGSPLIEASTTASAKERRRKLLPVRRLLSDNNVLLLSKDKSSSEEEVAMPKTAAIAKDNSKLEETVEEEPTFEGLEKEGARPAKIIEPEETIVQTGGCNCVHHRRYKRNETKDLNTSISSVGHQRNGKIR</sequence>
<feature type="region of interest" description="Disordered" evidence="1">
    <location>
        <begin position="1"/>
        <end position="59"/>
    </location>
</feature>
<dbReference type="OrthoDB" id="165498at2759"/>
<name>A0A1I8NAJ8_MUSDO</name>
<proteinExistence type="predicted"/>
<feature type="compositionally biased region" description="Low complexity" evidence="1">
    <location>
        <begin position="16"/>
        <end position="42"/>
    </location>
</feature>
<organism evidence="2">
    <name type="scientific">Musca domestica</name>
    <name type="common">House fly</name>
    <dbReference type="NCBI Taxonomy" id="7370"/>
    <lineage>
        <taxon>Eukaryota</taxon>
        <taxon>Metazoa</taxon>
        <taxon>Ecdysozoa</taxon>
        <taxon>Arthropoda</taxon>
        <taxon>Hexapoda</taxon>
        <taxon>Insecta</taxon>
        <taxon>Pterygota</taxon>
        <taxon>Neoptera</taxon>
        <taxon>Endopterygota</taxon>
        <taxon>Diptera</taxon>
        <taxon>Brachycera</taxon>
        <taxon>Muscomorpha</taxon>
        <taxon>Muscoidea</taxon>
        <taxon>Muscidae</taxon>
        <taxon>Musca</taxon>
    </lineage>
</organism>
<feature type="region of interest" description="Disordered" evidence="1">
    <location>
        <begin position="142"/>
        <end position="348"/>
    </location>
</feature>
<feature type="compositionally biased region" description="Polar residues" evidence="1">
    <location>
        <begin position="381"/>
        <end position="392"/>
    </location>
</feature>
<feature type="region of interest" description="Disordered" evidence="1">
    <location>
        <begin position="511"/>
        <end position="535"/>
    </location>
</feature>
<evidence type="ECO:0000256" key="1">
    <source>
        <dbReference type="SAM" id="MobiDB-lite"/>
    </source>
</evidence>
<protein>
    <submittedName>
        <fullName evidence="2">Uncharacterized protein</fullName>
    </submittedName>
</protein>
<feature type="region of interest" description="Disordered" evidence="1">
    <location>
        <begin position="471"/>
        <end position="492"/>
    </location>
</feature>
<gene>
    <name evidence="2" type="primary">101893999</name>
</gene>
<feature type="compositionally biased region" description="Low complexity" evidence="1">
    <location>
        <begin position="304"/>
        <end position="322"/>
    </location>
</feature>
<evidence type="ECO:0000313" key="2">
    <source>
        <dbReference type="EnsemblMetazoa" id="MDOA013269-PA"/>
    </source>
</evidence>
<feature type="compositionally biased region" description="Basic and acidic residues" evidence="1">
    <location>
        <begin position="479"/>
        <end position="492"/>
    </location>
</feature>
<feature type="compositionally biased region" description="Low complexity" evidence="1">
    <location>
        <begin position="251"/>
        <end position="262"/>
    </location>
</feature>
<dbReference type="InterPro" id="IPR032064">
    <property type="entry name" value="DUF4805"/>
</dbReference>
<dbReference type="EnsemblMetazoa" id="MDOA013269-RB">
    <property type="protein sequence ID" value="MDOA013269-PB"/>
    <property type="gene ID" value="MDOA013269"/>
</dbReference>
<dbReference type="VEuPathDB" id="VectorBase:MDOMA2_018238"/>
<accession>A0A1I8NAJ8</accession>
<dbReference type="AlphaFoldDB" id="A0A1I8NAJ8"/>
<feature type="compositionally biased region" description="Low complexity" evidence="1">
    <location>
        <begin position="216"/>
        <end position="232"/>
    </location>
</feature>
<feature type="compositionally biased region" description="Polar residues" evidence="1">
    <location>
        <begin position="519"/>
        <end position="528"/>
    </location>
</feature>
<dbReference type="STRING" id="7370.A0A1I8NAJ8"/>
<dbReference type="Pfam" id="PF16063">
    <property type="entry name" value="DUF4805"/>
    <property type="match status" value="1"/>
</dbReference>
<feature type="region of interest" description="Disordered" evidence="1">
    <location>
        <begin position="360"/>
        <end position="404"/>
    </location>
</feature>
<dbReference type="EnsemblMetazoa" id="MDOA013269-RA">
    <property type="protein sequence ID" value="MDOA013269-PA"/>
    <property type="gene ID" value="MDOA013269"/>
</dbReference>